<organism evidence="2 3">
    <name type="scientific">Haloferula helveola</name>
    <dbReference type="NCBI Taxonomy" id="490095"/>
    <lineage>
        <taxon>Bacteria</taxon>
        <taxon>Pseudomonadati</taxon>
        <taxon>Verrucomicrobiota</taxon>
        <taxon>Verrucomicrobiia</taxon>
        <taxon>Verrucomicrobiales</taxon>
        <taxon>Verrucomicrobiaceae</taxon>
        <taxon>Haloferula</taxon>
    </lineage>
</organism>
<sequence>MWKRLLPVLVLLVLVIAAPLVLRRDTEVAQAGSGDDRVVIITPHNDSIRSEFGEAFATHWQNKTGRTIFIDWRAPGGGGEIKKLISGAFGAAEDLGKEGTEFDIFFGGGTKDFIDQAKLGRLAKLEVFETEPEWFGENRIPPGFSGETYHDPGHRWVGVCVSQFGIVYNRDAIRWIDVPPPQRWSDLGDPSYFGRLALADPTKSSSVTQAFEMLVQEQMQDVIRERGDSPAAREEGWRRGMNLLQRLGANARYFTDSASKIPLDVAMGDAAAGTCIDFYGRSFEDAVRRRDGSSRLHWVSPVGGTSVSVDSIAVFRGAPNMEIAQEFVRFCLSEEGQLLWNLKPGVEGGPKSRSLRRLPVRRDLYTPANLKNFTDPGALPYERTGEFVYQPELTGKAFDALRVIFRAMCMDPHDELKHAWKKLAVEGRGDPAPIFGTEGLGYAEVMDGLVPMLERDDPLEVSRAMTDLSKRFAAQYEAAANGKGGTP</sequence>
<reference evidence="2 3" key="1">
    <citation type="submission" date="2021-06" db="EMBL/GenBank/DDBJ databases">
        <title>Complete genome of Haloferula helveola possessing various polysaccharide degrading enzymes.</title>
        <authorList>
            <person name="Takami H."/>
            <person name="Huang C."/>
            <person name="Hamasaki K."/>
        </authorList>
    </citation>
    <scope>NUCLEOTIDE SEQUENCE [LARGE SCALE GENOMIC DNA]</scope>
    <source>
        <strain evidence="2 3">CN-1</strain>
    </source>
</reference>
<dbReference type="Gene3D" id="3.40.190.10">
    <property type="entry name" value="Periplasmic binding protein-like II"/>
    <property type="match status" value="1"/>
</dbReference>
<dbReference type="RefSeq" id="WP_338686750.1">
    <property type="nucleotide sequence ID" value="NZ_AP024702.1"/>
</dbReference>
<dbReference type="PANTHER" id="PTHR30006:SF24">
    <property type="entry name" value="SLL0237 PROTEIN"/>
    <property type="match status" value="1"/>
</dbReference>
<evidence type="ECO:0000256" key="1">
    <source>
        <dbReference type="ARBA" id="ARBA00022729"/>
    </source>
</evidence>
<evidence type="ECO:0000313" key="3">
    <source>
        <dbReference type="Proteomes" id="UP001374893"/>
    </source>
</evidence>
<dbReference type="SUPFAM" id="SSF53850">
    <property type="entry name" value="Periplasmic binding protein-like II"/>
    <property type="match status" value="1"/>
</dbReference>
<protein>
    <submittedName>
        <fullName evidence="2">Iron ABC transporter substrate-binding protein</fullName>
    </submittedName>
</protein>
<gene>
    <name evidence="2" type="ORF">HAHE_38310</name>
</gene>
<dbReference type="EMBL" id="AP024702">
    <property type="protein sequence ID" value="BCX49923.1"/>
    <property type="molecule type" value="Genomic_DNA"/>
</dbReference>
<keyword evidence="3" id="KW-1185">Reference proteome</keyword>
<keyword evidence="1" id="KW-0732">Signal</keyword>
<dbReference type="Proteomes" id="UP001374893">
    <property type="component" value="Chromosome"/>
</dbReference>
<accession>A0ABN6H8Y2</accession>
<name>A0ABN6H8Y2_9BACT</name>
<evidence type="ECO:0000313" key="2">
    <source>
        <dbReference type="EMBL" id="BCX49923.1"/>
    </source>
</evidence>
<proteinExistence type="predicted"/>
<dbReference type="PANTHER" id="PTHR30006">
    <property type="entry name" value="THIAMINE-BINDING PERIPLASMIC PROTEIN-RELATED"/>
    <property type="match status" value="1"/>
</dbReference>
<dbReference type="Pfam" id="PF13343">
    <property type="entry name" value="SBP_bac_6"/>
    <property type="match status" value="1"/>
</dbReference>